<accession>A0A819C9N5</accession>
<dbReference type="Proteomes" id="UP000663866">
    <property type="component" value="Unassembled WGS sequence"/>
</dbReference>
<evidence type="ECO:0000313" key="14">
    <source>
        <dbReference type="EMBL" id="CAF3776732.1"/>
    </source>
</evidence>
<evidence type="ECO:0000256" key="7">
    <source>
        <dbReference type="ARBA" id="ARBA00022989"/>
    </source>
</evidence>
<organism evidence="15 16">
    <name type="scientific">Rotaria magnacalcarata</name>
    <dbReference type="NCBI Taxonomy" id="392030"/>
    <lineage>
        <taxon>Eukaryota</taxon>
        <taxon>Metazoa</taxon>
        <taxon>Spiralia</taxon>
        <taxon>Gnathifera</taxon>
        <taxon>Rotifera</taxon>
        <taxon>Eurotatoria</taxon>
        <taxon>Bdelloidea</taxon>
        <taxon>Philodinida</taxon>
        <taxon>Philodinidae</taxon>
        <taxon>Rotaria</taxon>
    </lineage>
</organism>
<comment type="similarity">
    <text evidence="3 11">Belongs to the SURF1 family.</text>
</comment>
<comment type="caution">
    <text evidence="11">Lacks conserved residue(s) required for the propagation of feature annotation.</text>
</comment>
<feature type="domain" description="DHHA2" evidence="13">
    <location>
        <begin position="155"/>
        <end position="211"/>
    </location>
</feature>
<keyword evidence="6" id="KW-0378">Hydrolase</keyword>
<evidence type="ECO:0000259" key="12">
    <source>
        <dbReference type="Pfam" id="PF01368"/>
    </source>
</evidence>
<dbReference type="GO" id="GO:0004427">
    <property type="term" value="F:inorganic diphosphate phosphatase activity"/>
    <property type="evidence" value="ECO:0007669"/>
    <property type="project" value="UniProtKB-EC"/>
</dbReference>
<dbReference type="InterPro" id="IPR004097">
    <property type="entry name" value="DHHA2"/>
</dbReference>
<comment type="caution">
    <text evidence="15">The sequence shown here is derived from an EMBL/GenBank/DDBJ whole genome shotgun (WGS) entry which is preliminary data.</text>
</comment>
<reference evidence="15" key="1">
    <citation type="submission" date="2021-02" db="EMBL/GenBank/DDBJ databases">
        <authorList>
            <person name="Nowell W R."/>
        </authorList>
    </citation>
    <scope>NUCLEOTIDE SEQUENCE</scope>
</reference>
<dbReference type="GO" id="GO:0033617">
    <property type="term" value="P:mitochondrial respiratory chain complex IV assembly"/>
    <property type="evidence" value="ECO:0007669"/>
    <property type="project" value="TreeGrafter"/>
</dbReference>
<dbReference type="CDD" id="cd06662">
    <property type="entry name" value="SURF1"/>
    <property type="match status" value="1"/>
</dbReference>
<protein>
    <recommendedName>
        <fullName evidence="11">SURF1-like protein</fullName>
    </recommendedName>
</protein>
<evidence type="ECO:0000313" key="16">
    <source>
        <dbReference type="Proteomes" id="UP000663866"/>
    </source>
</evidence>
<dbReference type="InterPro" id="IPR001667">
    <property type="entry name" value="DDH_dom"/>
</dbReference>
<dbReference type="EMBL" id="CAJOBG010000447">
    <property type="protein sequence ID" value="CAF3815885.1"/>
    <property type="molecule type" value="Genomic_DNA"/>
</dbReference>
<dbReference type="AlphaFoldDB" id="A0A819C9N5"/>
<evidence type="ECO:0000259" key="13">
    <source>
        <dbReference type="Pfam" id="PF02833"/>
    </source>
</evidence>
<dbReference type="GO" id="GO:0046872">
    <property type="term" value="F:metal ion binding"/>
    <property type="evidence" value="ECO:0007669"/>
    <property type="project" value="UniProtKB-KW"/>
</dbReference>
<dbReference type="Gene3D" id="3.90.1640.10">
    <property type="entry name" value="inorganic pyrophosphatase (n-terminal core)"/>
    <property type="match status" value="1"/>
</dbReference>
<dbReference type="GO" id="GO:0005743">
    <property type="term" value="C:mitochondrial inner membrane"/>
    <property type="evidence" value="ECO:0007669"/>
    <property type="project" value="UniProtKB-SubCell"/>
</dbReference>
<keyword evidence="11" id="KW-0999">Mitochondrion inner membrane</keyword>
<keyword evidence="9" id="KW-0464">Manganese</keyword>
<keyword evidence="7 11" id="KW-1133">Transmembrane helix</keyword>
<dbReference type="Pfam" id="PF01368">
    <property type="entry name" value="DHH"/>
    <property type="match status" value="1"/>
</dbReference>
<evidence type="ECO:0000256" key="1">
    <source>
        <dbReference type="ARBA" id="ARBA00001936"/>
    </source>
</evidence>
<evidence type="ECO:0000256" key="2">
    <source>
        <dbReference type="ARBA" id="ARBA00004370"/>
    </source>
</evidence>
<keyword evidence="11" id="KW-0496">Mitochondrion</keyword>
<evidence type="ECO:0000256" key="4">
    <source>
        <dbReference type="ARBA" id="ARBA00022692"/>
    </source>
</evidence>
<comment type="function">
    <text evidence="11">Probably involved in the biogenesis of the COX complex.</text>
</comment>
<evidence type="ECO:0000256" key="3">
    <source>
        <dbReference type="ARBA" id="ARBA00007165"/>
    </source>
</evidence>
<comment type="catalytic activity">
    <reaction evidence="10">
        <text>diphosphate + H2O = 2 phosphate + H(+)</text>
        <dbReference type="Rhea" id="RHEA:24576"/>
        <dbReference type="ChEBI" id="CHEBI:15377"/>
        <dbReference type="ChEBI" id="CHEBI:15378"/>
        <dbReference type="ChEBI" id="CHEBI:33019"/>
        <dbReference type="ChEBI" id="CHEBI:43474"/>
        <dbReference type="EC" id="3.6.1.1"/>
    </reaction>
</comment>
<dbReference type="PROSITE" id="PS50895">
    <property type="entry name" value="SURF1"/>
    <property type="match status" value="1"/>
</dbReference>
<feature type="domain" description="DDH" evidence="12">
    <location>
        <begin position="29"/>
        <end position="117"/>
    </location>
</feature>
<keyword evidence="4 11" id="KW-0812">Transmembrane</keyword>
<keyword evidence="16" id="KW-1185">Reference proteome</keyword>
<comment type="cofactor">
    <cofactor evidence="1">
        <name>Mn(2+)</name>
        <dbReference type="ChEBI" id="CHEBI:29035"/>
    </cofactor>
</comment>
<evidence type="ECO:0000256" key="6">
    <source>
        <dbReference type="ARBA" id="ARBA00022801"/>
    </source>
</evidence>
<dbReference type="Pfam" id="PF02104">
    <property type="entry name" value="SURF1"/>
    <property type="match status" value="1"/>
</dbReference>
<dbReference type="InterPro" id="IPR002994">
    <property type="entry name" value="Surf1/Shy1"/>
</dbReference>
<evidence type="ECO:0000256" key="5">
    <source>
        <dbReference type="ARBA" id="ARBA00022723"/>
    </source>
</evidence>
<gene>
    <name evidence="15" type="ORF">OVN521_LOCUS4740</name>
    <name evidence="14" type="ORF">UXM345_LOCUS3453</name>
</gene>
<dbReference type="PANTHER" id="PTHR23427">
    <property type="entry name" value="SURFEIT LOCUS PROTEIN"/>
    <property type="match status" value="1"/>
</dbReference>
<feature type="transmembrane region" description="Helical" evidence="11">
    <location>
        <begin position="275"/>
        <end position="295"/>
    </location>
</feature>
<dbReference type="InterPro" id="IPR045214">
    <property type="entry name" value="Surf1/Surf4"/>
</dbReference>
<evidence type="ECO:0000256" key="8">
    <source>
        <dbReference type="ARBA" id="ARBA00023136"/>
    </source>
</evidence>
<dbReference type="PANTHER" id="PTHR23427:SF2">
    <property type="entry name" value="SURFEIT LOCUS PROTEIN 1"/>
    <property type="match status" value="1"/>
</dbReference>
<keyword evidence="8 11" id="KW-0472">Membrane</keyword>
<sequence>MNANARAYRLGDLNNETKFILTTVGIDTPDMLLDDVPDGTEVALVDHNENQQLMKILNKMRITHVIDHHKFGDLKTSDPIYLRFEPVGCTVTILTKLYRENNFAIDQKMAFLLTSAILSDTLHFRSPATTTDDRNILEYLIPLAKIDNITSYANSMFEVKSDLKGFSTRQIHFLDYKQYTFNNRTWGIGTGETCIKEKNLTLIPGDMEEKVVRQAFTANVNNHMMISRQFLFVRPYISNQLSVFRNVHISKPLCQSKNRAFTLAKRNKRDKVDSGAFILLIIPVSAFALGCWQVSRRTWKINLIEKLKSRTQAEPISLLENLDILPDLEYYPVHVRGTFDHSREILIQPRSRLDFADFEKQSAARPLVTTGAHVITPFRVANRNFDILVNRGFVPFELRDPSTRRAGQIEDEHEIIGLLRSTDTLNAVWSKNEPENNVWRTRDVAEMAATIKTAPIFIDEIKILALYWQLLRTKY</sequence>
<comment type="subcellular location">
    <subcellularLocation>
        <location evidence="2">Membrane</location>
    </subcellularLocation>
    <subcellularLocation>
        <location evidence="11">Mitochondrion inner membrane</location>
        <topology evidence="11">Multi-pass membrane protein</topology>
    </subcellularLocation>
</comment>
<name>A0A819C9N5_9BILA</name>
<dbReference type="FunFam" id="3.90.1640.10:FF:000001">
    <property type="entry name" value="Probable manganese-dependent inorganic pyrophosphatase"/>
    <property type="match status" value="1"/>
</dbReference>
<dbReference type="Pfam" id="PF02833">
    <property type="entry name" value="DHHA2"/>
    <property type="match status" value="1"/>
</dbReference>
<dbReference type="EMBL" id="CAJOBF010000225">
    <property type="protein sequence ID" value="CAF3776732.1"/>
    <property type="molecule type" value="Genomic_DNA"/>
</dbReference>
<proteinExistence type="inferred from homology"/>
<keyword evidence="5" id="KW-0479">Metal-binding</keyword>
<evidence type="ECO:0000256" key="11">
    <source>
        <dbReference type="RuleBase" id="RU363076"/>
    </source>
</evidence>
<evidence type="ECO:0000256" key="10">
    <source>
        <dbReference type="ARBA" id="ARBA00047820"/>
    </source>
</evidence>
<evidence type="ECO:0000256" key="9">
    <source>
        <dbReference type="ARBA" id="ARBA00023211"/>
    </source>
</evidence>
<dbReference type="SUPFAM" id="SSF64182">
    <property type="entry name" value="DHH phosphoesterases"/>
    <property type="match status" value="1"/>
</dbReference>
<evidence type="ECO:0000313" key="15">
    <source>
        <dbReference type="EMBL" id="CAF3815885.1"/>
    </source>
</evidence>
<dbReference type="Proteomes" id="UP000663842">
    <property type="component" value="Unassembled WGS sequence"/>
</dbReference>
<dbReference type="InterPro" id="IPR038763">
    <property type="entry name" value="DHH_sf"/>
</dbReference>